<name>A0A9P0AZ73_BRAAE</name>
<reference evidence="3" key="1">
    <citation type="submission" date="2021-12" db="EMBL/GenBank/DDBJ databases">
        <authorList>
            <person name="King R."/>
        </authorList>
    </citation>
    <scope>NUCLEOTIDE SEQUENCE</scope>
</reference>
<keyword evidence="4" id="KW-1185">Reference proteome</keyword>
<dbReference type="Proteomes" id="UP001154078">
    <property type="component" value="Chromosome 3"/>
</dbReference>
<sequence length="368" mass="42772">MKYMEIRKSLKDDSAKFESSIEKLNKEINQQKNNINKLQKILNEAIKMKTSARKKLHQEEKIIASYAYQREKEVMEGKKLINDNKQELEKLEKRIYQGGKLLARPEPENVEEGVQEEEKPETPPHQCKALAQDFEILNAATGSTSIEEVLHRFRSQKETNDRLMMLRVQSENDKRRLERQKAAFDSQLEAFRYAEVKDAERKSCKLEEIQEQIKSEREKEKTFKKLMDKKSDGMKVVICGLRSLFFNMKPAKPPKEDEDALIIIENIKQYLEEILQNHKNVNVPKVMEKQENVPIDVDDDKWLPTPYTSLVTRTPIPQQGPSPAPPPPGGSEDEEDVPSRCYLKRQAQLVVDAKTRRKNLRVTLGKTK</sequence>
<dbReference type="EMBL" id="OV121134">
    <property type="protein sequence ID" value="CAH0552947.1"/>
    <property type="molecule type" value="Genomic_DNA"/>
</dbReference>
<evidence type="ECO:0000256" key="2">
    <source>
        <dbReference type="SAM" id="MobiDB-lite"/>
    </source>
</evidence>
<dbReference type="InterPro" id="IPR033192">
    <property type="entry name" value="ODAD3"/>
</dbReference>
<feature type="region of interest" description="Disordered" evidence="2">
    <location>
        <begin position="306"/>
        <end position="341"/>
    </location>
</feature>
<protein>
    <submittedName>
        <fullName evidence="3">Uncharacterized protein</fullName>
    </submittedName>
</protein>
<keyword evidence="1" id="KW-0175">Coiled coil</keyword>
<organism evidence="3 4">
    <name type="scientific">Brassicogethes aeneus</name>
    <name type="common">Rape pollen beetle</name>
    <name type="synonym">Meligethes aeneus</name>
    <dbReference type="NCBI Taxonomy" id="1431903"/>
    <lineage>
        <taxon>Eukaryota</taxon>
        <taxon>Metazoa</taxon>
        <taxon>Ecdysozoa</taxon>
        <taxon>Arthropoda</taxon>
        <taxon>Hexapoda</taxon>
        <taxon>Insecta</taxon>
        <taxon>Pterygota</taxon>
        <taxon>Neoptera</taxon>
        <taxon>Endopterygota</taxon>
        <taxon>Coleoptera</taxon>
        <taxon>Polyphaga</taxon>
        <taxon>Cucujiformia</taxon>
        <taxon>Nitidulidae</taxon>
        <taxon>Meligethinae</taxon>
        <taxon>Brassicogethes</taxon>
    </lineage>
</organism>
<dbReference type="AlphaFoldDB" id="A0A9P0AZ73"/>
<dbReference type="GO" id="GO:0036158">
    <property type="term" value="P:outer dynein arm assembly"/>
    <property type="evidence" value="ECO:0007669"/>
    <property type="project" value="InterPro"/>
</dbReference>
<accession>A0A9P0AZ73</accession>
<dbReference type="PANTHER" id="PTHR46518">
    <property type="entry name" value="COILED-COIL DOMAIN-CONTAINING PROTEIN 151"/>
    <property type="match status" value="1"/>
</dbReference>
<feature type="region of interest" description="Disordered" evidence="2">
    <location>
        <begin position="99"/>
        <end position="125"/>
    </location>
</feature>
<feature type="coiled-coil region" evidence="1">
    <location>
        <begin position="7"/>
        <end position="94"/>
    </location>
</feature>
<dbReference type="OrthoDB" id="10255247at2759"/>
<evidence type="ECO:0000313" key="4">
    <source>
        <dbReference type="Proteomes" id="UP001154078"/>
    </source>
</evidence>
<dbReference type="GO" id="GO:0003341">
    <property type="term" value="P:cilium movement"/>
    <property type="evidence" value="ECO:0007669"/>
    <property type="project" value="InterPro"/>
</dbReference>
<dbReference type="GO" id="GO:0036064">
    <property type="term" value="C:ciliary basal body"/>
    <property type="evidence" value="ECO:0007669"/>
    <property type="project" value="TreeGrafter"/>
</dbReference>
<evidence type="ECO:0000256" key="1">
    <source>
        <dbReference type="SAM" id="Coils"/>
    </source>
</evidence>
<proteinExistence type="predicted"/>
<dbReference type="GO" id="GO:0035253">
    <property type="term" value="C:ciliary rootlet"/>
    <property type="evidence" value="ECO:0007669"/>
    <property type="project" value="TreeGrafter"/>
</dbReference>
<dbReference type="GO" id="GO:0097542">
    <property type="term" value="C:ciliary tip"/>
    <property type="evidence" value="ECO:0007669"/>
    <property type="project" value="TreeGrafter"/>
</dbReference>
<dbReference type="PANTHER" id="PTHR46518:SF1">
    <property type="entry name" value="OUTER DYNEIN ARM-DOCKING COMPLEX SUBUNIT 3"/>
    <property type="match status" value="1"/>
</dbReference>
<feature type="coiled-coil region" evidence="1">
    <location>
        <begin position="160"/>
        <end position="226"/>
    </location>
</feature>
<evidence type="ECO:0000313" key="3">
    <source>
        <dbReference type="EMBL" id="CAH0552947.1"/>
    </source>
</evidence>
<feature type="compositionally biased region" description="Pro residues" evidence="2">
    <location>
        <begin position="318"/>
        <end position="329"/>
    </location>
</feature>
<gene>
    <name evidence="3" type="ORF">MELIAE_LOCUS5070</name>
</gene>